<proteinExistence type="predicted"/>
<reference evidence="2" key="1">
    <citation type="journal article" date="2015" name="Genome Announc.">
        <title>High-Quality Draft Genome Sequence of Desulfovibrio carbinoliphilus FW-101-2B, an Organic Acid-Oxidizing Sulfate-Reducing Bacterium Isolated from Uranium(VI)-Contaminated Groundwater.</title>
        <authorList>
            <person name="Ramsay B.D."/>
            <person name="Hwang C."/>
            <person name="Woo H.L."/>
            <person name="Carroll S.L."/>
            <person name="Lucas S."/>
            <person name="Han J."/>
            <person name="Lapidus A.L."/>
            <person name="Cheng J.F."/>
            <person name="Goodwin L.A."/>
            <person name="Pitluck S."/>
            <person name="Peters L."/>
            <person name="Chertkov O."/>
            <person name="Held B."/>
            <person name="Detter J.C."/>
            <person name="Han C.S."/>
            <person name="Tapia R."/>
            <person name="Land M.L."/>
            <person name="Hauser L.J."/>
            <person name="Kyrpides N.C."/>
            <person name="Ivanova N.N."/>
            <person name="Mikhailova N."/>
            <person name="Pagani I."/>
            <person name="Woyke T."/>
            <person name="Arkin A.P."/>
            <person name="Dehal P."/>
            <person name="Chivian D."/>
            <person name="Criddle C.S."/>
            <person name="Wu W."/>
            <person name="Chakraborty R."/>
            <person name="Hazen T.C."/>
            <person name="Fields M.W."/>
        </authorList>
    </citation>
    <scope>NUCLEOTIDE SEQUENCE [LARGE SCALE GENOMIC DNA]</scope>
    <source>
        <strain evidence="2">FW-101-2B</strain>
    </source>
</reference>
<dbReference type="eggNOG" id="COG3979">
    <property type="taxonomic scope" value="Bacteria"/>
</dbReference>
<evidence type="ECO:0000313" key="2">
    <source>
        <dbReference type="Proteomes" id="UP000004662"/>
    </source>
</evidence>
<dbReference type="HOGENOM" id="CLU_068431_0_0_7"/>
<name>G7QD27_9BACT</name>
<gene>
    <name evidence="1" type="ORF">DFW101_0316</name>
</gene>
<accession>G7QD27</accession>
<dbReference type="AlphaFoldDB" id="G7QD27"/>
<protein>
    <submittedName>
        <fullName evidence="1">Uncharacterized protein</fullName>
    </submittedName>
</protein>
<sequence length="307" mass="33291">MRVMDPKPITADVVKASNLTDPAPLWSATSAYLAGTTVRQADTHHRYKALKDSPVGTKPSEACTGLTPTWSDLGVDNTWACFDDSIDTRSTGANGVIDQTLDSSRCDSLALFGLADASSVDVEMRDGTGAVVFTSTTSLANFEVSNWYEYFFGDFTYRRDLVLDMPIYGQSSLHLVIHGVGDDDPSCGSIRICQATEIGNTIFDSELGFVDWSTDDEDKWGKADLEQGPSAKKADIDVQIDTADLDNVIRLFESVRGRLAVYDCNNTTTAGGRIFERGIILGRVRSLKVPIQGPVVSTISVEIRGVP</sequence>
<organism evidence="1 2">
    <name type="scientific">Solidesulfovibrio carbinoliphilus subsp. oakridgensis</name>
    <dbReference type="NCBI Taxonomy" id="694327"/>
    <lineage>
        <taxon>Bacteria</taxon>
        <taxon>Pseudomonadati</taxon>
        <taxon>Thermodesulfobacteriota</taxon>
        <taxon>Desulfovibrionia</taxon>
        <taxon>Desulfovibrionales</taxon>
        <taxon>Desulfovibrionaceae</taxon>
        <taxon>Solidesulfovibrio</taxon>
    </lineage>
</organism>
<dbReference type="EMBL" id="CM001368">
    <property type="protein sequence ID" value="EHJ46333.1"/>
    <property type="molecule type" value="Genomic_DNA"/>
</dbReference>
<dbReference type="Proteomes" id="UP000004662">
    <property type="component" value="Chromosome"/>
</dbReference>
<keyword evidence="2" id="KW-1185">Reference proteome</keyword>
<evidence type="ECO:0000313" key="1">
    <source>
        <dbReference type="EMBL" id="EHJ46333.1"/>
    </source>
</evidence>
<dbReference type="STRING" id="694327.DFW101_0316"/>